<comment type="caution">
    <text evidence="1">The sequence shown here is derived from an EMBL/GenBank/DDBJ whole genome shotgun (WGS) entry which is preliminary data.</text>
</comment>
<evidence type="ECO:0000313" key="1">
    <source>
        <dbReference type="EMBL" id="MCZ0807672.1"/>
    </source>
</evidence>
<accession>A0AAP3DHE4</accession>
<sequence>MNQTNKPFPILKEGLFVNLASALLYKELCSTILTPYNDMVVKLVKQAEESQSVPNFASNIKNFEELNK</sequence>
<organism evidence="1 2">
    <name type="scientific">Brevibacillus laterosporus</name>
    <name type="common">Bacillus laterosporus</name>
    <dbReference type="NCBI Taxonomy" id="1465"/>
    <lineage>
        <taxon>Bacteria</taxon>
        <taxon>Bacillati</taxon>
        <taxon>Bacillota</taxon>
        <taxon>Bacilli</taxon>
        <taxon>Bacillales</taxon>
        <taxon>Paenibacillaceae</taxon>
        <taxon>Brevibacillus</taxon>
    </lineage>
</organism>
<proteinExistence type="predicted"/>
<reference evidence="1" key="1">
    <citation type="submission" date="2022-09" db="EMBL/GenBank/DDBJ databases">
        <title>Genome analysis and characterization of larvicidal activity of Brevibacillus strains.</title>
        <authorList>
            <person name="Patrusheva E.V."/>
            <person name="Izotova A.O."/>
            <person name="Toshchakov S.V."/>
            <person name="Sineoky S.P."/>
        </authorList>
    </citation>
    <scope>NUCLEOTIDE SEQUENCE</scope>
    <source>
        <strain evidence="1">VKPM_B-13247</strain>
    </source>
</reference>
<evidence type="ECO:0000313" key="2">
    <source>
        <dbReference type="Proteomes" id="UP001077662"/>
    </source>
</evidence>
<dbReference type="EMBL" id="JAPTNE010000014">
    <property type="protein sequence ID" value="MCZ0807672.1"/>
    <property type="molecule type" value="Genomic_DNA"/>
</dbReference>
<dbReference type="Proteomes" id="UP001077662">
    <property type="component" value="Unassembled WGS sequence"/>
</dbReference>
<dbReference type="AlphaFoldDB" id="A0AAP3DHE4"/>
<name>A0AAP3DHE4_BRELA</name>
<protein>
    <submittedName>
        <fullName evidence="1">Uncharacterized protein</fullName>
    </submittedName>
</protein>
<gene>
    <name evidence="1" type="ORF">O0554_12180</name>
</gene>